<keyword evidence="1" id="KW-0808">Transferase</keyword>
<evidence type="ECO:0000313" key="5">
    <source>
        <dbReference type="Proteomes" id="UP001178288"/>
    </source>
</evidence>
<dbReference type="SUPFAM" id="SSF55729">
    <property type="entry name" value="Acyl-CoA N-acyltransferases (Nat)"/>
    <property type="match status" value="1"/>
</dbReference>
<reference evidence="4" key="1">
    <citation type="submission" date="2023-05" db="EMBL/GenBank/DDBJ databases">
        <title>Comparative genomics of Bacillaceae isolates and their secondary metabolite potential.</title>
        <authorList>
            <person name="Song L."/>
            <person name="Nielsen L.J."/>
            <person name="Mohite O."/>
            <person name="Xu X."/>
            <person name="Weber T."/>
            <person name="Kovacs A.T."/>
        </authorList>
    </citation>
    <scope>NUCLEOTIDE SEQUENCE</scope>
    <source>
        <strain evidence="4">XLM17</strain>
    </source>
</reference>
<keyword evidence="2" id="KW-0012">Acyltransferase</keyword>
<dbReference type="Proteomes" id="UP001178288">
    <property type="component" value="Chromosome"/>
</dbReference>
<evidence type="ECO:0000259" key="3">
    <source>
        <dbReference type="PROSITE" id="PS51186"/>
    </source>
</evidence>
<dbReference type="PANTHER" id="PTHR43420:SF47">
    <property type="entry name" value="N-ACETYLTRANSFERASE DOMAIN-CONTAINING PROTEIN"/>
    <property type="match status" value="1"/>
</dbReference>
<name>A0AA95S703_9BACI</name>
<accession>A0AA95S703</accession>
<evidence type="ECO:0000256" key="2">
    <source>
        <dbReference type="ARBA" id="ARBA00023315"/>
    </source>
</evidence>
<proteinExistence type="predicted"/>
<evidence type="ECO:0000313" key="4">
    <source>
        <dbReference type="EMBL" id="WHY84210.1"/>
    </source>
</evidence>
<protein>
    <submittedName>
        <fullName evidence="4">GNAT family N-acetyltransferase</fullName>
    </submittedName>
</protein>
<dbReference type="RefSeq" id="WP_066088628.1">
    <property type="nucleotide sequence ID" value="NZ_CP126114.1"/>
</dbReference>
<dbReference type="KEGG" id="nnv:QNH39_16240"/>
<gene>
    <name evidence="4" type="ORF">QNH39_16240</name>
</gene>
<dbReference type="InterPro" id="IPR000182">
    <property type="entry name" value="GNAT_dom"/>
</dbReference>
<dbReference type="PROSITE" id="PS51186">
    <property type="entry name" value="GNAT"/>
    <property type="match status" value="1"/>
</dbReference>
<organism evidence="4 5">
    <name type="scientific">Neobacillus novalis</name>
    <dbReference type="NCBI Taxonomy" id="220687"/>
    <lineage>
        <taxon>Bacteria</taxon>
        <taxon>Bacillati</taxon>
        <taxon>Bacillota</taxon>
        <taxon>Bacilli</taxon>
        <taxon>Bacillales</taxon>
        <taxon>Bacillaceae</taxon>
        <taxon>Neobacillus</taxon>
    </lineage>
</organism>
<dbReference type="EMBL" id="CP126114">
    <property type="protein sequence ID" value="WHY84210.1"/>
    <property type="molecule type" value="Genomic_DNA"/>
</dbReference>
<dbReference type="InterPro" id="IPR050680">
    <property type="entry name" value="YpeA/RimI_acetyltransf"/>
</dbReference>
<feature type="domain" description="N-acetyltransferase" evidence="3">
    <location>
        <begin position="1"/>
        <end position="164"/>
    </location>
</feature>
<keyword evidence="5" id="KW-1185">Reference proteome</keyword>
<dbReference type="AlphaFoldDB" id="A0AA95S703"/>
<evidence type="ECO:0000256" key="1">
    <source>
        <dbReference type="ARBA" id="ARBA00022679"/>
    </source>
</evidence>
<dbReference type="PANTHER" id="PTHR43420">
    <property type="entry name" value="ACETYLTRANSFERASE"/>
    <property type="match status" value="1"/>
</dbReference>
<sequence length="167" mass="19227">MEIHSIGLKELKEVNQFYAEITADLRKKGVNQWDRFYPNRFVIKTDLKKGNLFGIQADKQVVGAVALDTNESKKYRALLWEDVNGTPLIIHRLAVHPQYQGKGFGKKLLQFAEDYAMTNGHTSIRLDVFSDNPGALTMYERAGFQERGIIRFPFRKVPYKCFEKILG</sequence>
<dbReference type="InterPro" id="IPR016181">
    <property type="entry name" value="Acyl_CoA_acyltransferase"/>
</dbReference>
<dbReference type="GO" id="GO:0016747">
    <property type="term" value="F:acyltransferase activity, transferring groups other than amino-acyl groups"/>
    <property type="evidence" value="ECO:0007669"/>
    <property type="project" value="InterPro"/>
</dbReference>
<dbReference type="Pfam" id="PF00583">
    <property type="entry name" value="Acetyltransf_1"/>
    <property type="match status" value="1"/>
</dbReference>
<dbReference type="Gene3D" id="3.40.630.30">
    <property type="match status" value="1"/>
</dbReference>
<dbReference type="CDD" id="cd04301">
    <property type="entry name" value="NAT_SF"/>
    <property type="match status" value="1"/>
</dbReference>